<name>A0A9R0YMP1_TRITD</name>
<dbReference type="AlphaFoldDB" id="A0A9R0YMP1"/>
<protein>
    <submittedName>
        <fullName evidence="1">Uncharacterized protein</fullName>
    </submittedName>
</protein>
<reference evidence="1 2" key="1">
    <citation type="submission" date="2017-09" db="EMBL/GenBank/DDBJ databases">
        <authorList>
            <consortium name="International Durum Wheat Genome Sequencing Consortium (IDWGSC)"/>
            <person name="Milanesi L."/>
        </authorList>
    </citation>
    <scope>NUCLEOTIDE SEQUENCE [LARGE SCALE GENOMIC DNA]</scope>
    <source>
        <strain evidence="2">cv. Svevo</strain>
    </source>
</reference>
<dbReference type="Gramene" id="TRITD6Bv1G093660.6">
    <property type="protein sequence ID" value="TRITD6Bv1G093660.6"/>
    <property type="gene ID" value="TRITD6Bv1G093660"/>
</dbReference>
<keyword evidence="2" id="KW-1185">Reference proteome</keyword>
<accession>A0A9R0YMP1</accession>
<dbReference type="Proteomes" id="UP000324705">
    <property type="component" value="Chromosome 6B"/>
</dbReference>
<proteinExistence type="predicted"/>
<evidence type="ECO:0000313" key="1">
    <source>
        <dbReference type="EMBL" id="VAI57244.1"/>
    </source>
</evidence>
<sequence>MPGPGSQNGRASPPKSENIHGLVRAGDVAAVQRKLQENPALLNDKNPVVRAHPVTCVPSFLAFLQLQTHDLCSFLAFLTRAVWIEHTRFVRKAAFVGVNMWF</sequence>
<dbReference type="EMBL" id="LT934122">
    <property type="protein sequence ID" value="VAI57244.1"/>
    <property type="molecule type" value="Genomic_DNA"/>
</dbReference>
<evidence type="ECO:0000313" key="2">
    <source>
        <dbReference type="Proteomes" id="UP000324705"/>
    </source>
</evidence>
<gene>
    <name evidence="1" type="ORF">TRITD_6Bv1G093660</name>
</gene>
<organism evidence="1 2">
    <name type="scientific">Triticum turgidum subsp. durum</name>
    <name type="common">Durum wheat</name>
    <name type="synonym">Triticum durum</name>
    <dbReference type="NCBI Taxonomy" id="4567"/>
    <lineage>
        <taxon>Eukaryota</taxon>
        <taxon>Viridiplantae</taxon>
        <taxon>Streptophyta</taxon>
        <taxon>Embryophyta</taxon>
        <taxon>Tracheophyta</taxon>
        <taxon>Spermatophyta</taxon>
        <taxon>Magnoliopsida</taxon>
        <taxon>Liliopsida</taxon>
        <taxon>Poales</taxon>
        <taxon>Poaceae</taxon>
        <taxon>BOP clade</taxon>
        <taxon>Pooideae</taxon>
        <taxon>Triticodae</taxon>
        <taxon>Triticeae</taxon>
        <taxon>Triticinae</taxon>
        <taxon>Triticum</taxon>
    </lineage>
</organism>